<keyword evidence="1" id="KW-1133">Transmembrane helix</keyword>
<dbReference type="Proteomes" id="UP000253209">
    <property type="component" value="Unassembled WGS sequence"/>
</dbReference>
<accession>A0A367GL75</accession>
<feature type="transmembrane region" description="Helical" evidence="1">
    <location>
        <begin position="46"/>
        <end position="67"/>
    </location>
</feature>
<comment type="caution">
    <text evidence="2">The sequence shown here is derived from an EMBL/GenBank/DDBJ whole genome shotgun (WGS) entry which is preliminary data.</text>
</comment>
<protein>
    <submittedName>
        <fullName evidence="2">Uncharacterized protein</fullName>
    </submittedName>
</protein>
<gene>
    <name evidence="2" type="ORF">DJ568_12985</name>
</gene>
<proteinExistence type="predicted"/>
<evidence type="ECO:0000313" key="3">
    <source>
        <dbReference type="Proteomes" id="UP000253209"/>
    </source>
</evidence>
<evidence type="ECO:0000313" key="2">
    <source>
        <dbReference type="EMBL" id="RCH54209.1"/>
    </source>
</evidence>
<keyword evidence="1" id="KW-0472">Membrane</keyword>
<sequence>MDNFINLNGRKIKFAFLTTSSIFLIFSFILFVYSYSKGETPDLASLITGVFVAGFVMPAFIIAVAYYEWYRKKRVRLKAFKIPPFDRLEEMGFHKYYVLENSRFFFTEEVKRGEINDFTLICNVERNSPNKIAFRAIAKDKQLDKSEFKKLEHVLKGNNIELDFGALTKAYNLKKIQFMTISDLNTDLEQFTDLLKENGFEPLKENG</sequence>
<dbReference type="OrthoDB" id="9822398at2"/>
<keyword evidence="3" id="KW-1185">Reference proteome</keyword>
<keyword evidence="1" id="KW-0812">Transmembrane</keyword>
<dbReference type="AlphaFoldDB" id="A0A367GL75"/>
<dbReference type="RefSeq" id="WP_114005720.1">
    <property type="nucleotide sequence ID" value="NZ_QGDC01000007.1"/>
</dbReference>
<organism evidence="2 3">
    <name type="scientific">Mucilaginibacter hurinus</name>
    <dbReference type="NCBI Taxonomy" id="2201324"/>
    <lineage>
        <taxon>Bacteria</taxon>
        <taxon>Pseudomonadati</taxon>
        <taxon>Bacteroidota</taxon>
        <taxon>Sphingobacteriia</taxon>
        <taxon>Sphingobacteriales</taxon>
        <taxon>Sphingobacteriaceae</taxon>
        <taxon>Mucilaginibacter</taxon>
    </lineage>
</organism>
<name>A0A367GL75_9SPHI</name>
<evidence type="ECO:0000256" key="1">
    <source>
        <dbReference type="SAM" id="Phobius"/>
    </source>
</evidence>
<dbReference type="EMBL" id="QGDC01000007">
    <property type="protein sequence ID" value="RCH54209.1"/>
    <property type="molecule type" value="Genomic_DNA"/>
</dbReference>
<reference evidence="2 3" key="1">
    <citation type="submission" date="2018-05" db="EMBL/GenBank/DDBJ databases">
        <title>Mucilaginibacter hurinus sp. nov., isolated from briquette warehouse soil.</title>
        <authorList>
            <person name="Choi L."/>
        </authorList>
    </citation>
    <scope>NUCLEOTIDE SEQUENCE [LARGE SCALE GENOMIC DNA]</scope>
    <source>
        <strain evidence="2 3">ZR32</strain>
    </source>
</reference>
<feature type="transmembrane region" description="Helical" evidence="1">
    <location>
        <begin position="12"/>
        <end position="34"/>
    </location>
</feature>